<keyword evidence="2" id="KW-1185">Reference proteome</keyword>
<organism evidence="1 2">
    <name type="scientific">Peribacillus faecalis</name>
    <dbReference type="NCBI Taxonomy" id="2772559"/>
    <lineage>
        <taxon>Bacteria</taxon>
        <taxon>Bacillati</taxon>
        <taxon>Bacillota</taxon>
        <taxon>Bacilli</taxon>
        <taxon>Bacillales</taxon>
        <taxon>Bacillaceae</taxon>
        <taxon>Peribacillus</taxon>
    </lineage>
</organism>
<dbReference type="EMBL" id="JACXSI010000055">
    <property type="protein sequence ID" value="MBD3110150.1"/>
    <property type="molecule type" value="Genomic_DNA"/>
</dbReference>
<sequence length="154" mass="18252">MKRQTFVLEYRLWEGNEHYTPLYYYENIDLEQILARRECEFFVKDGVTYKQVSSALEGNVCVIYVEMFEEGPVESVYLSSHDDITLEIRELNALKNHPLVKTLQFERHIDILTVIGSTFTFVDEKEWLRDSAELDEDRMVYVLYGTPTSYVWKG</sequence>
<protein>
    <submittedName>
        <fullName evidence="1">Uncharacterized protein</fullName>
    </submittedName>
</protein>
<proteinExistence type="predicted"/>
<dbReference type="Proteomes" id="UP000602076">
    <property type="component" value="Unassembled WGS sequence"/>
</dbReference>
<accession>A0A927HBV1</accession>
<evidence type="ECO:0000313" key="2">
    <source>
        <dbReference type="Proteomes" id="UP000602076"/>
    </source>
</evidence>
<reference evidence="1" key="1">
    <citation type="submission" date="2020-09" db="EMBL/GenBank/DDBJ databases">
        <title>Bacillus faecalis sp. nov., a moderately halophilic bacterium isolated from cow faeces.</title>
        <authorList>
            <person name="Jiang L."/>
            <person name="Lee J."/>
        </authorList>
    </citation>
    <scope>NUCLEOTIDE SEQUENCE</scope>
    <source>
        <strain evidence="1">AGMB 02131</strain>
    </source>
</reference>
<name>A0A927HBV1_9BACI</name>
<gene>
    <name evidence="1" type="ORF">IEO70_17600</name>
</gene>
<dbReference type="AlphaFoldDB" id="A0A927HBV1"/>
<comment type="caution">
    <text evidence="1">The sequence shown here is derived from an EMBL/GenBank/DDBJ whole genome shotgun (WGS) entry which is preliminary data.</text>
</comment>
<dbReference type="RefSeq" id="WP_190999675.1">
    <property type="nucleotide sequence ID" value="NZ_JACXSI010000055.1"/>
</dbReference>
<evidence type="ECO:0000313" key="1">
    <source>
        <dbReference type="EMBL" id="MBD3110150.1"/>
    </source>
</evidence>